<protein>
    <submittedName>
        <fullName evidence="3">Acetyl esterase</fullName>
    </submittedName>
    <submittedName>
        <fullName evidence="4">Alpha/beta hydrolase</fullName>
    </submittedName>
</protein>
<dbReference type="Proteomes" id="UP000186216">
    <property type="component" value="Unassembled WGS sequence"/>
</dbReference>
<evidence type="ECO:0000256" key="1">
    <source>
        <dbReference type="ARBA" id="ARBA00022801"/>
    </source>
</evidence>
<dbReference type="EMBL" id="CP067140">
    <property type="protein sequence ID" value="WCR04099.1"/>
    <property type="molecule type" value="Genomic_DNA"/>
</dbReference>
<dbReference type="GO" id="GO:0016787">
    <property type="term" value="F:hydrolase activity"/>
    <property type="evidence" value="ECO:0007669"/>
    <property type="project" value="UniProtKB-KW"/>
</dbReference>
<evidence type="ECO:0000313" key="4">
    <source>
        <dbReference type="EMBL" id="WCR04099.1"/>
    </source>
</evidence>
<accession>A0AA45W4H1</accession>
<feature type="domain" description="Alpha/beta hydrolase fold-3" evidence="2">
    <location>
        <begin position="72"/>
        <end position="265"/>
    </location>
</feature>
<dbReference type="PANTHER" id="PTHR48081">
    <property type="entry name" value="AB HYDROLASE SUPERFAMILY PROTEIN C4A8.06C"/>
    <property type="match status" value="1"/>
</dbReference>
<gene>
    <name evidence="4" type="ORF">JHX88_04940</name>
    <name evidence="3" type="ORF">SAMN05421772_106166</name>
</gene>
<evidence type="ECO:0000313" key="5">
    <source>
        <dbReference type="Proteomes" id="UP000186216"/>
    </source>
</evidence>
<dbReference type="Gene3D" id="3.40.50.1820">
    <property type="entry name" value="alpha/beta hydrolase"/>
    <property type="match status" value="1"/>
</dbReference>
<keyword evidence="1 4" id="KW-0378">Hydrolase</keyword>
<reference evidence="3 5" key="1">
    <citation type="submission" date="2017-01" db="EMBL/GenBank/DDBJ databases">
        <authorList>
            <person name="Varghese N."/>
            <person name="Submissions S."/>
        </authorList>
    </citation>
    <scope>NUCLEOTIDE SEQUENCE [LARGE SCALE GENOMIC DNA]</scope>
    <source>
        <strain evidence="3 5">DSM 18447</strain>
    </source>
</reference>
<dbReference type="InterPro" id="IPR050300">
    <property type="entry name" value="GDXG_lipolytic_enzyme"/>
</dbReference>
<dbReference type="AlphaFoldDB" id="A0AA45W4H1"/>
<name>A0AA45W4H1_9RHOB</name>
<organism evidence="3 5">
    <name type="scientific">Paracoccus saliphilus</name>
    <dbReference type="NCBI Taxonomy" id="405559"/>
    <lineage>
        <taxon>Bacteria</taxon>
        <taxon>Pseudomonadati</taxon>
        <taxon>Pseudomonadota</taxon>
        <taxon>Alphaproteobacteria</taxon>
        <taxon>Rhodobacterales</taxon>
        <taxon>Paracoccaceae</taxon>
        <taxon>Paracoccus</taxon>
    </lineage>
</organism>
<dbReference type="Pfam" id="PF07859">
    <property type="entry name" value="Abhydrolase_3"/>
    <property type="match status" value="1"/>
</dbReference>
<dbReference type="InterPro" id="IPR013094">
    <property type="entry name" value="AB_hydrolase_3"/>
</dbReference>
<dbReference type="SUPFAM" id="SSF53474">
    <property type="entry name" value="alpha/beta-Hydrolases"/>
    <property type="match status" value="1"/>
</dbReference>
<evidence type="ECO:0000259" key="2">
    <source>
        <dbReference type="Pfam" id="PF07859"/>
    </source>
</evidence>
<dbReference type="InterPro" id="IPR029058">
    <property type="entry name" value="AB_hydrolase_fold"/>
</dbReference>
<dbReference type="EMBL" id="FTOU01000006">
    <property type="protein sequence ID" value="SIS84939.1"/>
    <property type="molecule type" value="Genomic_DNA"/>
</dbReference>
<keyword evidence="6" id="KW-1185">Reference proteome</keyword>
<evidence type="ECO:0000313" key="6">
    <source>
        <dbReference type="Proteomes" id="UP001215549"/>
    </source>
</evidence>
<dbReference type="PANTHER" id="PTHR48081:SF8">
    <property type="entry name" value="ALPHA_BETA HYDROLASE FOLD-3 DOMAIN-CONTAINING PROTEIN-RELATED"/>
    <property type="match status" value="1"/>
</dbReference>
<reference evidence="4 6" key="2">
    <citation type="submission" date="2021-01" db="EMBL/GenBank/DDBJ databases">
        <title>Biogeographic distribution of Paracoccus.</title>
        <authorList>
            <person name="Hollensteiner J."/>
            <person name="Leineberger J."/>
            <person name="Brinkhoff T."/>
            <person name="Daniel R."/>
        </authorList>
    </citation>
    <scope>NUCLEOTIDE SEQUENCE [LARGE SCALE GENOMIC DNA]</scope>
    <source>
        <strain evidence="4 6">DSM 18447</strain>
    </source>
</reference>
<proteinExistence type="predicted"/>
<dbReference type="Proteomes" id="UP001215549">
    <property type="component" value="Chromosome"/>
</dbReference>
<dbReference type="RefSeq" id="WP_076525781.1">
    <property type="nucleotide sequence ID" value="NZ_CP067140.1"/>
</dbReference>
<evidence type="ECO:0000313" key="3">
    <source>
        <dbReference type="EMBL" id="SIS84939.1"/>
    </source>
</evidence>
<sequence>MITDPQVLEFIAETQATYPDETNGAGIDENRRHYNAMCDVFRAPRPEGLQVEDRAVGGVPCRVYGPPSAVCVIYIHGGGFVVGGLDSHDDVCAEIADAAGLQVVSVDYRLAPEHRWPAQIRDVESVWQALDQPAVVVGDSAGAMLAASLCLSQRGQRQPLGQVLIYPGLGGDGSAASYRDNAEAPLLRTADLGGYQGALHGDDPVTDPLARPLHAAELDGLSPAFIVSADIDPLRDDASEYAVRLQQAGVRVQLRNEAQLPHGYLRARRTSDRARLSFQAIIAAIIRFANEGA</sequence>